<dbReference type="GO" id="GO:0016787">
    <property type="term" value="F:hydrolase activity"/>
    <property type="evidence" value="ECO:0007669"/>
    <property type="project" value="UniProtKB-KW"/>
</dbReference>
<dbReference type="EMBL" id="JAWXXV010000001">
    <property type="protein sequence ID" value="MDX5984040.1"/>
    <property type="molecule type" value="Genomic_DNA"/>
</dbReference>
<comment type="caution">
    <text evidence="7">The sequence shown here is derived from an EMBL/GenBank/DDBJ whole genome shotgun (WGS) entry which is preliminary data.</text>
</comment>
<dbReference type="InterPro" id="IPR036962">
    <property type="entry name" value="Glyco_hydro_3_N_sf"/>
</dbReference>
<dbReference type="PANTHER" id="PTHR30480:SF13">
    <property type="entry name" value="BETA-HEXOSAMINIDASE"/>
    <property type="match status" value="1"/>
</dbReference>
<dbReference type="InterPro" id="IPR019800">
    <property type="entry name" value="Glyco_hydro_3_AS"/>
</dbReference>
<reference evidence="7 8" key="1">
    <citation type="submission" date="2023-11" db="EMBL/GenBank/DDBJ databases">
        <title>MicrobeMod: A computational toolkit for identifying prokaryotic methylation and restriction-modification with nanopore sequencing.</title>
        <authorList>
            <person name="Crits-Christoph A."/>
            <person name="Kang S.C."/>
            <person name="Lee H."/>
            <person name="Ostrov N."/>
        </authorList>
    </citation>
    <scope>NUCLEOTIDE SEQUENCE [LARGE SCALE GENOMIC DNA]</scope>
    <source>
        <strain evidence="7 8">ATCC 14820</strain>
    </source>
</reference>
<evidence type="ECO:0000256" key="5">
    <source>
        <dbReference type="ARBA" id="ARBA00023295"/>
    </source>
</evidence>
<keyword evidence="4 7" id="KW-0378">Hydrolase</keyword>
<dbReference type="InterPro" id="IPR001764">
    <property type="entry name" value="Glyco_hydro_3_N"/>
</dbReference>
<dbReference type="InterPro" id="IPR050226">
    <property type="entry name" value="NagZ_Beta-hexosaminidase"/>
</dbReference>
<dbReference type="Proteomes" id="UP001279660">
    <property type="component" value="Unassembled WGS sequence"/>
</dbReference>
<dbReference type="EC" id="3.2.1.52" evidence="3"/>
<evidence type="ECO:0000256" key="2">
    <source>
        <dbReference type="ARBA" id="ARBA00005336"/>
    </source>
</evidence>
<evidence type="ECO:0000256" key="1">
    <source>
        <dbReference type="ARBA" id="ARBA00001231"/>
    </source>
</evidence>
<dbReference type="RefSeq" id="WP_010403968.1">
    <property type="nucleotide sequence ID" value="NZ_JAWXXV010000001.1"/>
</dbReference>
<dbReference type="InterPro" id="IPR017853">
    <property type="entry name" value="GH"/>
</dbReference>
<evidence type="ECO:0000259" key="6">
    <source>
        <dbReference type="Pfam" id="PF00933"/>
    </source>
</evidence>
<name>A0ABU4PK87_9SPHN</name>
<dbReference type="SUPFAM" id="SSF51445">
    <property type="entry name" value="(Trans)glycosidases"/>
    <property type="match status" value="1"/>
</dbReference>
<feature type="domain" description="Glycoside hydrolase family 3 N-terminal" evidence="6">
    <location>
        <begin position="26"/>
        <end position="313"/>
    </location>
</feature>
<evidence type="ECO:0000313" key="7">
    <source>
        <dbReference type="EMBL" id="MDX5984040.1"/>
    </source>
</evidence>
<evidence type="ECO:0000256" key="3">
    <source>
        <dbReference type="ARBA" id="ARBA00012663"/>
    </source>
</evidence>
<keyword evidence="5" id="KW-0326">Glycosidase</keyword>
<protein>
    <recommendedName>
        <fullName evidence="3">beta-N-acetylhexosaminidase</fullName>
        <ecNumber evidence="3">3.2.1.52</ecNumber>
    </recommendedName>
</protein>
<organism evidence="7 8">
    <name type="scientific">Sphingomonas echinoides</name>
    <dbReference type="NCBI Taxonomy" id="59803"/>
    <lineage>
        <taxon>Bacteria</taxon>
        <taxon>Pseudomonadati</taxon>
        <taxon>Pseudomonadota</taxon>
        <taxon>Alphaproteobacteria</taxon>
        <taxon>Sphingomonadales</taxon>
        <taxon>Sphingomonadaceae</taxon>
        <taxon>Sphingomonas</taxon>
    </lineage>
</organism>
<gene>
    <name evidence="7" type="ORF">SIL82_07195</name>
</gene>
<dbReference type="PANTHER" id="PTHR30480">
    <property type="entry name" value="BETA-HEXOSAMINIDASE-RELATED"/>
    <property type="match status" value="1"/>
</dbReference>
<dbReference type="PROSITE" id="PS00775">
    <property type="entry name" value="GLYCOSYL_HYDROL_F3"/>
    <property type="match status" value="1"/>
</dbReference>
<evidence type="ECO:0000256" key="4">
    <source>
        <dbReference type="ARBA" id="ARBA00022801"/>
    </source>
</evidence>
<sequence length="349" mass="37141">MKPVIFGLSGLALTPAERAFFTRADPAGYILFKRNIETRAQVRALTDSLRDLSGRDDVPILIDQEGGRVARMGPPEWPSFPAGPAFGALYDIAPISAIEAANANAEAIALMLAEVGINVDCMPLLDVMQPDTTEAITIRALGSEPMRVAALGRAILQGLQRGGVVGVVKHMPGHGRAKLDTHYHLPTVTASDAELAVDLEPFARLNDAPMGMTSHIVFEAWDAERPATLSPVVVEQIIRQRIGFDGLLMTDDIDMKALSGTAGDKAAGAIAAGCDLVLDCWGRMDEMEAIIDRLDPMSAVSRARLDRAMATVAGVRPAGDMAALIAKRDALLALTYNPPRPGEDLLGFG</sequence>
<keyword evidence="8" id="KW-1185">Reference proteome</keyword>
<dbReference type="Gene3D" id="3.20.20.300">
    <property type="entry name" value="Glycoside hydrolase, family 3, N-terminal domain"/>
    <property type="match status" value="1"/>
</dbReference>
<accession>A0ABU4PK87</accession>
<comment type="similarity">
    <text evidence="2">Belongs to the glycosyl hydrolase 3 family.</text>
</comment>
<comment type="catalytic activity">
    <reaction evidence="1">
        <text>Hydrolysis of terminal non-reducing N-acetyl-D-hexosamine residues in N-acetyl-beta-D-hexosaminides.</text>
        <dbReference type="EC" id="3.2.1.52"/>
    </reaction>
</comment>
<evidence type="ECO:0000313" key="8">
    <source>
        <dbReference type="Proteomes" id="UP001279660"/>
    </source>
</evidence>
<dbReference type="Pfam" id="PF00933">
    <property type="entry name" value="Glyco_hydro_3"/>
    <property type="match status" value="1"/>
</dbReference>
<proteinExistence type="inferred from homology"/>